<dbReference type="OrthoDB" id="4299760at2"/>
<organism evidence="2 3">
    <name type="scientific">Streptomyces smaragdinus</name>
    <dbReference type="NCBI Taxonomy" id="2585196"/>
    <lineage>
        <taxon>Bacteria</taxon>
        <taxon>Bacillati</taxon>
        <taxon>Actinomycetota</taxon>
        <taxon>Actinomycetes</taxon>
        <taxon>Kitasatosporales</taxon>
        <taxon>Streptomycetaceae</taxon>
        <taxon>Streptomyces</taxon>
    </lineage>
</organism>
<sequence>MGLFDRLTGTKRPDSDVEPRPAAELRAALLALDSPDQPFTVRDGAPEEADVVAEWRMAEPRWRGIFYDSQLTRAFKIRMRLVPDDHLVRALDEHWEVKWIEGVPTLGEYGRGPAPTTSVHWTIGRGADGERETTETFRFESGTMKDPLRDTVLKHGWAWKGVLGKP</sequence>
<proteinExistence type="predicted"/>
<comment type="caution">
    <text evidence="2">The sequence shown here is derived from an EMBL/GenBank/DDBJ whole genome shotgun (WGS) entry which is preliminary data.</text>
</comment>
<evidence type="ECO:0000256" key="1">
    <source>
        <dbReference type="SAM" id="MobiDB-lite"/>
    </source>
</evidence>
<keyword evidence="3" id="KW-1185">Reference proteome</keyword>
<feature type="region of interest" description="Disordered" evidence="1">
    <location>
        <begin position="1"/>
        <end position="20"/>
    </location>
</feature>
<dbReference type="AlphaFoldDB" id="A0A7K0CFL3"/>
<dbReference type="Proteomes" id="UP000466345">
    <property type="component" value="Unassembled WGS sequence"/>
</dbReference>
<feature type="compositionally biased region" description="Basic and acidic residues" evidence="1">
    <location>
        <begin position="11"/>
        <end position="20"/>
    </location>
</feature>
<evidence type="ECO:0000313" key="2">
    <source>
        <dbReference type="EMBL" id="MQY11534.1"/>
    </source>
</evidence>
<evidence type="ECO:0000313" key="3">
    <source>
        <dbReference type="Proteomes" id="UP000466345"/>
    </source>
</evidence>
<reference evidence="2 3" key="1">
    <citation type="submission" date="2019-10" db="EMBL/GenBank/DDBJ databases">
        <title>Streptomyces smaragdinus sp. nov. and Streptomyces fabii sp. nov., isolated from the gut of fungus growing-termite Macrotermes natalensis.</title>
        <authorList>
            <person name="Schwitalla J."/>
            <person name="Benndorf R."/>
            <person name="Martin K."/>
            <person name="De Beer W."/>
            <person name="Kaster A.-K."/>
            <person name="Vollmers J."/>
            <person name="Poulsen M."/>
            <person name="Beemelmanns C."/>
        </authorList>
    </citation>
    <scope>NUCLEOTIDE SEQUENCE [LARGE SCALE GENOMIC DNA]</scope>
    <source>
        <strain evidence="2 3">RB5</strain>
    </source>
</reference>
<name>A0A7K0CFL3_9ACTN</name>
<dbReference type="EMBL" id="WEGJ01000003">
    <property type="protein sequence ID" value="MQY11534.1"/>
    <property type="molecule type" value="Genomic_DNA"/>
</dbReference>
<accession>A0A7K0CFL3</accession>
<gene>
    <name evidence="2" type="ORF">SRB5_16530</name>
</gene>
<dbReference type="RefSeq" id="WP_153450770.1">
    <property type="nucleotide sequence ID" value="NZ_WEGJ01000003.1"/>
</dbReference>
<protein>
    <submittedName>
        <fullName evidence="2">Uncharacterized protein</fullName>
    </submittedName>
</protein>